<evidence type="ECO:0000313" key="6">
    <source>
        <dbReference type="EMBL" id="EZQ03029.1"/>
    </source>
</evidence>
<dbReference type="PANTHER" id="PTHR10629:SF52">
    <property type="entry name" value="DNA (CYTOSINE-5)-METHYLTRANSFERASE 1"/>
    <property type="match status" value="1"/>
</dbReference>
<dbReference type="REBASE" id="88435">
    <property type="entry name" value="M.AcoALE1ORF9280P"/>
</dbReference>
<dbReference type="InterPro" id="IPR001525">
    <property type="entry name" value="C5_MeTfrase"/>
</dbReference>
<dbReference type="GO" id="GO:0003677">
    <property type="term" value="F:DNA binding"/>
    <property type="evidence" value="ECO:0007669"/>
    <property type="project" value="TreeGrafter"/>
</dbReference>
<accession>A0A031LNB5</accession>
<dbReference type="GO" id="GO:0003886">
    <property type="term" value="F:DNA (cytosine-5-)-methyltransferase activity"/>
    <property type="evidence" value="ECO:0007669"/>
    <property type="project" value="UniProtKB-EC"/>
</dbReference>
<keyword evidence="2 6" id="KW-0489">Methyltransferase</keyword>
<sequence>MGLKVLDIFCGAGGFSLGFRNSGFNLVMGIDIDHSAIRTYSTNFPNTIALEEDIRYITGDEISEYVGDIDIVIGSPPCEAFTAANSKRLKDPLERLYLDNRGNLTLEFVRILSEIKPRIFVMENVPAIVENKELEYILREEFRKAGFENIYFNFLKAEDFGNPSKRLRVFISNLKIYPIKTSKKTTVIEAIGDLDEKTDIPNNEIIEPTEKRLSEISKLSIGDYLTAYKAARRNIPLYIRLDPFDLSPTVLGNSRFIHPFSDRFLTVREQARLMSYPDDHVFIGSKDEQYNQVGEAVPVALSTAIASFIKGVL</sequence>
<comment type="caution">
    <text evidence="6">The sequence shown here is derived from an EMBL/GenBank/DDBJ whole genome shotgun (WGS) entry which is preliminary data.</text>
</comment>
<dbReference type="PROSITE" id="PS51679">
    <property type="entry name" value="SAM_MT_C5"/>
    <property type="match status" value="1"/>
</dbReference>
<gene>
    <name evidence="6" type="ORF">CM19_09280</name>
</gene>
<dbReference type="AlphaFoldDB" id="A0A031LNB5"/>
<proteinExistence type="inferred from homology"/>
<evidence type="ECO:0000256" key="4">
    <source>
        <dbReference type="ARBA" id="ARBA00022691"/>
    </source>
</evidence>
<dbReference type="EMBL" id="JFZT01000048">
    <property type="protein sequence ID" value="EZQ03029.1"/>
    <property type="molecule type" value="Genomic_DNA"/>
</dbReference>
<dbReference type="Proteomes" id="UP000024332">
    <property type="component" value="Unassembled WGS sequence"/>
</dbReference>
<comment type="similarity">
    <text evidence="5">Belongs to the class I-like SAM-binding methyltransferase superfamily. C5-methyltransferase family.</text>
</comment>
<dbReference type="NCBIfam" id="TIGR00675">
    <property type="entry name" value="dcm"/>
    <property type="match status" value="1"/>
</dbReference>
<dbReference type="InterPro" id="IPR050390">
    <property type="entry name" value="C5-Methyltransferase"/>
</dbReference>
<dbReference type="GO" id="GO:0044027">
    <property type="term" value="P:negative regulation of gene expression via chromosomal CpG island methylation"/>
    <property type="evidence" value="ECO:0007669"/>
    <property type="project" value="TreeGrafter"/>
</dbReference>
<dbReference type="Gene3D" id="3.40.50.150">
    <property type="entry name" value="Vaccinia Virus protein VP39"/>
    <property type="match status" value="1"/>
</dbReference>
<dbReference type="PRINTS" id="PR00105">
    <property type="entry name" value="C5METTRFRASE"/>
</dbReference>
<keyword evidence="4" id="KW-0949">S-adenosyl-L-methionine</keyword>
<evidence type="ECO:0000256" key="2">
    <source>
        <dbReference type="ARBA" id="ARBA00022603"/>
    </source>
</evidence>
<reference evidence="6 7" key="1">
    <citation type="submission" date="2014-03" db="EMBL/GenBank/DDBJ databases">
        <title>Draft genome sequence of the novel thermoacidophilic archaea Acidianus copahuensis ALE1 strain, isolated from Copahue volcanic area in Neuquen Argentina.</title>
        <authorList>
            <person name="Urbieta M.S."/>
            <person name="Rascovan N."/>
            <person name="Castro C."/>
            <person name="Revale S."/>
            <person name="Giaveno M.A."/>
            <person name="Vazquez M.P."/>
            <person name="Donati E.R."/>
        </authorList>
    </citation>
    <scope>NUCLEOTIDE SEQUENCE [LARGE SCALE GENOMIC DNA]</scope>
    <source>
        <strain evidence="6 7">ALE1</strain>
    </source>
</reference>
<organism evidence="6 7">
    <name type="scientific">Candidatus Acidianus copahuensis</name>
    <dbReference type="NCBI Taxonomy" id="1160895"/>
    <lineage>
        <taxon>Archaea</taxon>
        <taxon>Thermoproteota</taxon>
        <taxon>Thermoprotei</taxon>
        <taxon>Sulfolobales</taxon>
        <taxon>Sulfolobaceae</taxon>
        <taxon>Acidianus</taxon>
    </lineage>
</organism>
<dbReference type="PANTHER" id="PTHR10629">
    <property type="entry name" value="CYTOSINE-SPECIFIC METHYLTRANSFERASE"/>
    <property type="match status" value="1"/>
</dbReference>
<dbReference type="OrthoDB" id="5033at2157"/>
<dbReference type="GO" id="GO:0032259">
    <property type="term" value="P:methylation"/>
    <property type="evidence" value="ECO:0007669"/>
    <property type="project" value="UniProtKB-KW"/>
</dbReference>
<keyword evidence="7" id="KW-1185">Reference proteome</keyword>
<evidence type="ECO:0000313" key="7">
    <source>
        <dbReference type="Proteomes" id="UP000024332"/>
    </source>
</evidence>
<dbReference type="EC" id="2.1.1.37" evidence="1"/>
<evidence type="ECO:0000256" key="5">
    <source>
        <dbReference type="RuleBase" id="RU000416"/>
    </source>
</evidence>
<dbReference type="Gene3D" id="3.90.120.10">
    <property type="entry name" value="DNA Methylase, subunit A, domain 2"/>
    <property type="match status" value="1"/>
</dbReference>
<dbReference type="STRING" id="1160895.CM19_09280"/>
<dbReference type="SUPFAM" id="SSF53335">
    <property type="entry name" value="S-adenosyl-L-methionine-dependent methyltransferases"/>
    <property type="match status" value="1"/>
</dbReference>
<dbReference type="InterPro" id="IPR029063">
    <property type="entry name" value="SAM-dependent_MTases_sf"/>
</dbReference>
<protein>
    <recommendedName>
        <fullName evidence="1">DNA (cytosine-5-)-methyltransferase</fullName>
        <ecNumber evidence="1">2.1.1.37</ecNumber>
    </recommendedName>
</protein>
<evidence type="ECO:0000256" key="1">
    <source>
        <dbReference type="ARBA" id="ARBA00011975"/>
    </source>
</evidence>
<dbReference type="RefSeq" id="WP_048100081.1">
    <property type="nucleotide sequence ID" value="NZ_JFZT01000048.1"/>
</dbReference>
<keyword evidence="3" id="KW-0808">Transferase</keyword>
<evidence type="ECO:0000256" key="3">
    <source>
        <dbReference type="ARBA" id="ARBA00022679"/>
    </source>
</evidence>
<dbReference type="Pfam" id="PF00145">
    <property type="entry name" value="DNA_methylase"/>
    <property type="match status" value="1"/>
</dbReference>
<name>A0A031LNB5_9CREN</name>